<comment type="subcellular location">
    <subcellularLocation>
        <location evidence="3">Cytoplasm</location>
    </subcellularLocation>
</comment>
<evidence type="ECO:0000256" key="3">
    <source>
        <dbReference type="HAMAP-Rule" id="MF_01539"/>
    </source>
</evidence>
<comment type="caution">
    <text evidence="4">The sequence shown here is derived from an EMBL/GenBank/DDBJ whole genome shotgun (WGS) entry which is preliminary data.</text>
</comment>
<reference evidence="4 5" key="2">
    <citation type="submission" date="2017-09" db="EMBL/GenBank/DDBJ databases">
        <title>Bacillus patelloidae sp. nov., isolated from the intestinal tract of a marine limpet.</title>
        <authorList>
            <person name="Liu R."/>
            <person name="Dong C."/>
            <person name="Shao Z."/>
        </authorList>
    </citation>
    <scope>NUCLEOTIDE SEQUENCE [LARGE SCALE GENOMIC DNA]</scope>
    <source>
        <strain evidence="4 5">SA5d-4</strain>
    </source>
</reference>
<keyword evidence="3" id="KW-0963">Cytoplasm</keyword>
<dbReference type="Pfam" id="PF05636">
    <property type="entry name" value="HIGH_NTase1"/>
    <property type="match status" value="1"/>
</dbReference>
<dbReference type="PANTHER" id="PTHR37825:SF1">
    <property type="entry name" value="TRNA(MET) CYTIDINE ACETATE LIGASE"/>
    <property type="match status" value="1"/>
</dbReference>
<dbReference type="GO" id="GO:0005737">
    <property type="term" value="C:cytoplasm"/>
    <property type="evidence" value="ECO:0007669"/>
    <property type="project" value="UniProtKB-SubCell"/>
</dbReference>
<comment type="function">
    <text evidence="3">Catalyzes the formation of N(4)-acetylcytidine (ac(4)C) at the wobble position of elongator tRNA(Met), using acetate and ATP as substrates. First activates an acetate ion to form acetyladenylate (Ac-AMP) and then transfers the acetyl group to tRNA to form ac(4)C34.</text>
</comment>
<dbReference type="SUPFAM" id="SSF52374">
    <property type="entry name" value="Nucleotidylyl transferase"/>
    <property type="match status" value="1"/>
</dbReference>
<dbReference type="EMBL" id="NPIA01000001">
    <property type="protein sequence ID" value="OZM58490.1"/>
    <property type="molecule type" value="Genomic_DNA"/>
</dbReference>
<dbReference type="RefSeq" id="WP_094921460.1">
    <property type="nucleotide sequence ID" value="NZ_NPIA01000001.1"/>
</dbReference>
<dbReference type="HAMAP" id="MF_01539">
    <property type="entry name" value="TmcAL"/>
    <property type="match status" value="1"/>
</dbReference>
<dbReference type="PANTHER" id="PTHR37825">
    <property type="entry name" value="TRNA(MET) CYTIDINE ACETATE LIGASE"/>
    <property type="match status" value="1"/>
</dbReference>
<dbReference type="GO" id="GO:0006400">
    <property type="term" value="P:tRNA modification"/>
    <property type="evidence" value="ECO:0007669"/>
    <property type="project" value="UniProtKB-UniRule"/>
</dbReference>
<keyword evidence="2 3" id="KW-0819">tRNA processing</keyword>
<comment type="caution">
    <text evidence="3">Lacks conserved residue(s) required for the propagation of feature annotation.</text>
</comment>
<evidence type="ECO:0000256" key="1">
    <source>
        <dbReference type="ARBA" id="ARBA00022598"/>
    </source>
</evidence>
<comment type="catalytic activity">
    <reaction evidence="3">
        <text>cytidine(34) in elongator tRNA(Met) + acetate + ATP = N(4)-acetylcytidine(34) in elongator tRNA(Met) + AMP + diphosphate</text>
        <dbReference type="Rhea" id="RHEA:58144"/>
        <dbReference type="Rhea" id="RHEA-COMP:10693"/>
        <dbReference type="Rhea" id="RHEA-COMP:10694"/>
        <dbReference type="ChEBI" id="CHEBI:30089"/>
        <dbReference type="ChEBI" id="CHEBI:30616"/>
        <dbReference type="ChEBI" id="CHEBI:33019"/>
        <dbReference type="ChEBI" id="CHEBI:74900"/>
        <dbReference type="ChEBI" id="CHEBI:82748"/>
        <dbReference type="ChEBI" id="CHEBI:456215"/>
    </reaction>
</comment>
<reference evidence="5" key="1">
    <citation type="submission" date="2017-08" db="EMBL/GenBank/DDBJ databases">
        <authorList>
            <person name="Huang Z."/>
        </authorList>
    </citation>
    <scope>NUCLEOTIDE SEQUENCE [LARGE SCALE GENOMIC DNA]</scope>
    <source>
        <strain evidence="5">SA5d-4</strain>
    </source>
</reference>
<comment type="similarity">
    <text evidence="3">Belongs to the TmcAL family.</text>
</comment>
<keyword evidence="3" id="KW-0694">RNA-binding</keyword>
<dbReference type="AlphaFoldDB" id="A0A263BXU7"/>
<accession>A0A263BXU7</accession>
<sequence length="409" mass="46795">MKAAGVIVEYNPFHNGHYFHLQGTKEQTNADVYIAVMSGNFLQRGEPALVSKWTRAKMALQAGVDLVIELPYAFATGKAEVFSNGAISALDTLFVSDICFGSEHGSIDAFKNTVQYMTENKQVFDEQLKKEIAKGYSFPKASSLAYNSLDSAKYTVDLSMPNNILGYHYVKAIHEQKSSIQPHTLKRTGAGYHDEKPFDNTIASATGIRKILLGNNGELNKIKSLVPETTYDALISYYESYQTYHHWDIYFPYLQYKLSVTDPAELRTIYEAEEGLEYRVIDKIKDASNFTEFMEAIKTKRYTWTRLQRFLTHILTNTTKEEMAPYLEKMEVNYIRILGMTDRGQAYLKEVKKKVEKPIITNLNAKHDDPMLKMDIRATRAYALGYPQEIRTSLINQEYRTTPVRISHL</sequence>
<evidence type="ECO:0000313" key="4">
    <source>
        <dbReference type="EMBL" id="OZM58490.1"/>
    </source>
</evidence>
<keyword evidence="3" id="KW-0820">tRNA-binding</keyword>
<keyword evidence="1 3" id="KW-0436">Ligase</keyword>
<dbReference type="Proteomes" id="UP000217083">
    <property type="component" value="Unassembled WGS sequence"/>
</dbReference>
<evidence type="ECO:0000256" key="2">
    <source>
        <dbReference type="ARBA" id="ARBA00022694"/>
    </source>
</evidence>
<feature type="binding site" evidence="3">
    <location>
        <position position="101"/>
    </location>
    <ligand>
        <name>ATP</name>
        <dbReference type="ChEBI" id="CHEBI:30616"/>
    </ligand>
</feature>
<feature type="binding site" evidence="3">
    <location>
        <position position="187"/>
    </location>
    <ligand>
        <name>ATP</name>
        <dbReference type="ChEBI" id="CHEBI:30616"/>
    </ligand>
</feature>
<dbReference type="EC" id="6.3.4.-" evidence="3"/>
<dbReference type="GO" id="GO:0005524">
    <property type="term" value="F:ATP binding"/>
    <property type="evidence" value="ECO:0007669"/>
    <property type="project" value="UniProtKB-KW"/>
</dbReference>
<keyword evidence="5" id="KW-1185">Reference proteome</keyword>
<evidence type="ECO:0000313" key="5">
    <source>
        <dbReference type="Proteomes" id="UP000217083"/>
    </source>
</evidence>
<feature type="binding site" evidence="3">
    <location>
        <begin position="7"/>
        <end position="20"/>
    </location>
    <ligand>
        <name>ATP</name>
        <dbReference type="ChEBI" id="CHEBI:30616"/>
    </ligand>
</feature>
<keyword evidence="3" id="KW-0547">Nucleotide-binding</keyword>
<name>A0A263BXU7_9BACI</name>
<proteinExistence type="inferred from homology"/>
<dbReference type="InterPro" id="IPR008513">
    <property type="entry name" value="tRNA(Met)_cyd_acetate_ligase"/>
</dbReference>
<dbReference type="InterPro" id="IPR014729">
    <property type="entry name" value="Rossmann-like_a/b/a_fold"/>
</dbReference>
<feature type="binding site" evidence="3">
    <location>
        <position position="162"/>
    </location>
    <ligand>
        <name>ATP</name>
        <dbReference type="ChEBI" id="CHEBI:30616"/>
    </ligand>
</feature>
<organism evidence="4 5">
    <name type="scientific">Lottiidibacillus patelloidae</name>
    <dbReference type="NCBI Taxonomy" id="2670334"/>
    <lineage>
        <taxon>Bacteria</taxon>
        <taxon>Bacillati</taxon>
        <taxon>Bacillota</taxon>
        <taxon>Bacilli</taxon>
        <taxon>Bacillales</taxon>
        <taxon>Bacillaceae</taxon>
        <taxon>Lottiidibacillus</taxon>
    </lineage>
</organism>
<dbReference type="NCBIfam" id="NF010191">
    <property type="entry name" value="PRK13670.1"/>
    <property type="match status" value="1"/>
</dbReference>
<dbReference type="GO" id="GO:0000049">
    <property type="term" value="F:tRNA binding"/>
    <property type="evidence" value="ECO:0007669"/>
    <property type="project" value="UniProtKB-KW"/>
</dbReference>
<protein>
    <recommendedName>
        <fullName evidence="3">tRNA(Met) cytidine acetate ligase</fullName>
        <ecNumber evidence="3">6.3.4.-</ecNumber>
    </recommendedName>
</protein>
<dbReference type="Gene3D" id="3.40.50.620">
    <property type="entry name" value="HUPs"/>
    <property type="match status" value="1"/>
</dbReference>
<dbReference type="GO" id="GO:0016879">
    <property type="term" value="F:ligase activity, forming carbon-nitrogen bonds"/>
    <property type="evidence" value="ECO:0007669"/>
    <property type="project" value="UniProtKB-UniRule"/>
</dbReference>
<gene>
    <name evidence="3" type="primary">tmcAL</name>
    <name evidence="4" type="ORF">CIB95_02675</name>
</gene>
<keyword evidence="3" id="KW-0067">ATP-binding</keyword>